<name>A0A0F8W7Z4_9ZZZZ</name>
<organism evidence="1">
    <name type="scientific">marine sediment metagenome</name>
    <dbReference type="NCBI Taxonomy" id="412755"/>
    <lineage>
        <taxon>unclassified sequences</taxon>
        <taxon>metagenomes</taxon>
        <taxon>ecological metagenomes</taxon>
    </lineage>
</organism>
<sequence length="208" mass="23480">MTKKEYISNYAEITEIIAPSEDHDCAVDDDVEDGGVGSMCLAKFLGENENMLEALEYFSLRPGSLAKIVTEIGGAEIYRFEQMELLEDIRQLYHAVVLLGLGLLEACDAMMSAESFRAVVHGRLREELEYLGLSADDLERDRPYLKENGMSADKVLGAMIHLRHATLLKHYIGRGPSGDDTYFDYYPGEMYYHMAIMEWFLGDGPRMA</sequence>
<gene>
    <name evidence="1" type="ORF">LCGC14_3100270</name>
</gene>
<protein>
    <submittedName>
        <fullName evidence="1">Uncharacterized protein</fullName>
    </submittedName>
</protein>
<reference evidence="1" key="1">
    <citation type="journal article" date="2015" name="Nature">
        <title>Complex archaea that bridge the gap between prokaryotes and eukaryotes.</title>
        <authorList>
            <person name="Spang A."/>
            <person name="Saw J.H."/>
            <person name="Jorgensen S.L."/>
            <person name="Zaremba-Niedzwiedzka K."/>
            <person name="Martijn J."/>
            <person name="Lind A.E."/>
            <person name="van Eijk R."/>
            <person name="Schleper C."/>
            <person name="Guy L."/>
            <person name="Ettema T.J."/>
        </authorList>
    </citation>
    <scope>NUCLEOTIDE SEQUENCE</scope>
</reference>
<dbReference type="EMBL" id="LAZR01066782">
    <property type="protein sequence ID" value="KKK52897.1"/>
    <property type="molecule type" value="Genomic_DNA"/>
</dbReference>
<dbReference type="AlphaFoldDB" id="A0A0F8W7Z4"/>
<evidence type="ECO:0000313" key="1">
    <source>
        <dbReference type="EMBL" id="KKK52897.1"/>
    </source>
</evidence>
<comment type="caution">
    <text evidence="1">The sequence shown here is derived from an EMBL/GenBank/DDBJ whole genome shotgun (WGS) entry which is preliminary data.</text>
</comment>
<accession>A0A0F8W7Z4</accession>
<proteinExistence type="predicted"/>